<keyword evidence="4" id="KW-1185">Reference proteome</keyword>
<proteinExistence type="predicted"/>
<gene>
    <name evidence="2" type="ORF">CWC19_03100</name>
    <name evidence="3" type="ORF">CWC20_06720</name>
</gene>
<name>A0A5S3VE00_9GAMM</name>
<dbReference type="Proteomes" id="UP000307217">
    <property type="component" value="Unassembled WGS sequence"/>
</dbReference>
<evidence type="ECO:0000256" key="1">
    <source>
        <dbReference type="SAM" id="Phobius"/>
    </source>
</evidence>
<dbReference type="OrthoDB" id="6315901at2"/>
<dbReference type="InterPro" id="IPR012902">
    <property type="entry name" value="N_methyl_site"/>
</dbReference>
<evidence type="ECO:0000313" key="2">
    <source>
        <dbReference type="EMBL" id="TMO69995.1"/>
    </source>
</evidence>
<evidence type="ECO:0000313" key="3">
    <source>
        <dbReference type="EMBL" id="TMO75943.1"/>
    </source>
</evidence>
<keyword evidence="1" id="KW-0472">Membrane</keyword>
<dbReference type="EMBL" id="PNBW01000033">
    <property type="protein sequence ID" value="TMO75943.1"/>
    <property type="molecule type" value="Genomic_DNA"/>
</dbReference>
<evidence type="ECO:0000313" key="4">
    <source>
        <dbReference type="Proteomes" id="UP000307164"/>
    </source>
</evidence>
<dbReference type="EMBL" id="PNBX01000008">
    <property type="protein sequence ID" value="TMO69995.1"/>
    <property type="molecule type" value="Genomic_DNA"/>
</dbReference>
<comment type="caution">
    <text evidence="2">The sequence shown here is derived from an EMBL/GenBank/DDBJ whole genome shotgun (WGS) entry which is preliminary data.</text>
</comment>
<evidence type="ECO:0008006" key="6">
    <source>
        <dbReference type="Google" id="ProtNLM"/>
    </source>
</evidence>
<dbReference type="Proteomes" id="UP000307164">
    <property type="component" value="Unassembled WGS sequence"/>
</dbReference>
<accession>A0A5S3VE00</accession>
<dbReference type="NCBIfam" id="TIGR02532">
    <property type="entry name" value="IV_pilin_GFxxxE"/>
    <property type="match status" value="1"/>
</dbReference>
<evidence type="ECO:0000313" key="5">
    <source>
        <dbReference type="Proteomes" id="UP000307217"/>
    </source>
</evidence>
<reference evidence="4 5" key="2">
    <citation type="submission" date="2019-06" db="EMBL/GenBank/DDBJ databases">
        <title>Co-occurence of chitin degradation, pigmentation and bioactivity in marine Pseudoalteromonas.</title>
        <authorList>
            <person name="Sonnenschein E.C."/>
            <person name="Bech P.K."/>
        </authorList>
    </citation>
    <scope>NUCLEOTIDE SEQUENCE [LARGE SCALE GENOMIC DNA]</scope>
    <source>
        <strain evidence="5">S3790</strain>
        <strain evidence="4">S3895</strain>
    </source>
</reference>
<reference evidence="4 5" key="1">
    <citation type="submission" date="2018-01" db="EMBL/GenBank/DDBJ databases">
        <authorList>
            <person name="Paulsen S."/>
            <person name="Gram L.K."/>
        </authorList>
    </citation>
    <scope>NUCLEOTIDE SEQUENCE [LARGE SCALE GENOMIC DNA]</scope>
    <source>
        <strain evidence="2 5">S3790</strain>
        <strain evidence="3 4">S3895</strain>
    </source>
</reference>
<dbReference type="RefSeq" id="WP_138589937.1">
    <property type="nucleotide sequence ID" value="NZ_PNBW01000033.1"/>
</dbReference>
<feature type="transmembrane region" description="Helical" evidence="1">
    <location>
        <begin position="12"/>
        <end position="34"/>
    </location>
</feature>
<reference evidence="2" key="3">
    <citation type="submission" date="2019-09" db="EMBL/GenBank/DDBJ databases">
        <title>Co-occurence of chitin degradation, pigmentation and bioactivity in marine Pseudoalteromonas.</title>
        <authorList>
            <person name="Sonnenschein E.C."/>
            <person name="Bech P.K."/>
        </authorList>
    </citation>
    <scope>NUCLEOTIDE SEQUENCE</scope>
    <source>
        <strain evidence="2">S3790</strain>
        <strain evidence="3">S3895</strain>
    </source>
</reference>
<protein>
    <recommendedName>
        <fullName evidence="6">Prepilin-type cleavage/methylation domain-containing protein</fullName>
    </recommendedName>
</protein>
<keyword evidence="1" id="KW-0812">Transmembrane</keyword>
<organism evidence="2 5">
    <name type="scientific">Pseudoalteromonas aurantia</name>
    <dbReference type="NCBI Taxonomy" id="43654"/>
    <lineage>
        <taxon>Bacteria</taxon>
        <taxon>Pseudomonadati</taxon>
        <taxon>Pseudomonadota</taxon>
        <taxon>Gammaproteobacteria</taxon>
        <taxon>Alteromonadales</taxon>
        <taxon>Pseudoalteromonadaceae</taxon>
        <taxon>Pseudoalteromonas</taxon>
    </lineage>
</organism>
<keyword evidence="1" id="KW-1133">Transmembrane helix</keyword>
<dbReference type="Pfam" id="PF07963">
    <property type="entry name" value="N_methyl"/>
    <property type="match status" value="1"/>
</dbReference>
<dbReference type="AlphaFoldDB" id="A0A5S3VE00"/>
<sequence>MALTENKSKGFSLIELMIATSILSFIMFSGYYAYSLFSGGWEKRANYYWQTSQNAIGLEALIRALESSTPYMVNNAQNKASTLFDGGKSELVFVSNSPIFNQGAALVQLLLVNIDGVNQLLYREKGLHKKPLLEWGNQQVEWEHSIVLISDITSLNFSYFGFVDFENAVIGYNIYEGISRGATTGLLDWQDRYDMKHHRVLPTKVNVQFRTLSGKNTDLTIDLPEHTIRNVLRYMREDF</sequence>